<feature type="transmembrane region" description="Helical" evidence="1">
    <location>
        <begin position="576"/>
        <end position="595"/>
    </location>
</feature>
<feature type="transmembrane region" description="Helical" evidence="1">
    <location>
        <begin position="286"/>
        <end position="308"/>
    </location>
</feature>
<organism evidence="2 3">
    <name type="scientific">Endocarpon pusillum</name>
    <dbReference type="NCBI Taxonomy" id="364733"/>
    <lineage>
        <taxon>Eukaryota</taxon>
        <taxon>Fungi</taxon>
        <taxon>Dikarya</taxon>
        <taxon>Ascomycota</taxon>
        <taxon>Pezizomycotina</taxon>
        <taxon>Eurotiomycetes</taxon>
        <taxon>Chaetothyriomycetidae</taxon>
        <taxon>Verrucariales</taxon>
        <taxon>Verrucariaceae</taxon>
        <taxon>Endocarpon</taxon>
    </lineage>
</organism>
<gene>
    <name evidence="2" type="ORF">GJ744_001265</name>
</gene>
<protein>
    <submittedName>
        <fullName evidence="2">Uncharacterized protein</fullName>
    </submittedName>
</protein>
<dbReference type="Proteomes" id="UP000606974">
    <property type="component" value="Unassembled WGS sequence"/>
</dbReference>
<keyword evidence="3" id="KW-1185">Reference proteome</keyword>
<feature type="transmembrane region" description="Helical" evidence="1">
    <location>
        <begin position="12"/>
        <end position="35"/>
    </location>
</feature>
<dbReference type="EMBL" id="JAACFV010000118">
    <property type="protein sequence ID" value="KAF7505125.1"/>
    <property type="molecule type" value="Genomic_DNA"/>
</dbReference>
<evidence type="ECO:0000256" key="1">
    <source>
        <dbReference type="SAM" id="Phobius"/>
    </source>
</evidence>
<name>A0A8H7A9L3_9EURO</name>
<keyword evidence="1" id="KW-0472">Membrane</keyword>
<feature type="transmembrane region" description="Helical" evidence="1">
    <location>
        <begin position="483"/>
        <end position="503"/>
    </location>
</feature>
<keyword evidence="1" id="KW-0812">Transmembrane</keyword>
<accession>A0A8H7A9L3</accession>
<keyword evidence="1" id="KW-1133">Transmembrane helix</keyword>
<feature type="transmembrane region" description="Helical" evidence="1">
    <location>
        <begin position="320"/>
        <end position="343"/>
    </location>
</feature>
<evidence type="ECO:0000313" key="3">
    <source>
        <dbReference type="Proteomes" id="UP000606974"/>
    </source>
</evidence>
<comment type="caution">
    <text evidence="2">The sequence shown here is derived from an EMBL/GenBank/DDBJ whole genome shotgun (WGS) entry which is preliminary data.</text>
</comment>
<feature type="transmembrane region" description="Helical" evidence="1">
    <location>
        <begin position="447"/>
        <end position="471"/>
    </location>
</feature>
<evidence type="ECO:0000313" key="2">
    <source>
        <dbReference type="EMBL" id="KAF7505125.1"/>
    </source>
</evidence>
<sequence>MSYVIQATKSATVTIGLVATIGVLAPVGLLVSFALTGGGGGLQREICLARVRDKIKNENAMLKPEWFWSNGMDEQYPDLSLTGCYQLCNGDSRWYFDAGQRLMAWHLPLILLVANMDVSPLDKWRYLEVFHLLGDPIDFTWSLLAKVEAWSFCFDRAKTNRQLGTILAAIEEITGPHDDPLHCLNEILDSGNAVQEDPDLGQPVSINNRMQSSQQPSEMSDLPAQAVTVTINEATDQDTADRENEAATAPQEALIVSPKNPAFSAEIVKILTDAAFELADSRTDDIIRTIFAVFLYIIQLLAAFIAVIGGGNSSPPGGRIGTAMLLTWLIPAILLSNCVGGFASRRTCFRVIRKMVDKIRAEKLQEQFQRQGQDQARQGQLQKELQDVMQCLLQKEVEDPSGATGETKLERIFRDKEAFFRDQRWRGGSDVYRPEKPHHCDLRSKKYTWMILALSAGPVFVSFIFGLAIILKTPPFGFNCRSFMLFSVLLAWLLSACFTHVSWKLGWLGDRGHWFLILWKDVAVAVLTILLIFLSSVGLFNTCYCWSFKLSKGENAHVPLNVDSVFDHLFKKDYKILVVLCIFLQFAFFILMYVVERPGLKLMRWPEREKQMEFLEDPPQSLRYRIWQCLKRLGCIIWGPAAE</sequence>
<reference evidence="2" key="1">
    <citation type="submission" date="2020-02" db="EMBL/GenBank/DDBJ databases">
        <authorList>
            <person name="Palmer J.M."/>
        </authorList>
    </citation>
    <scope>NUCLEOTIDE SEQUENCE</scope>
    <source>
        <strain evidence="2">EPUS1.4</strain>
        <tissue evidence="2">Thallus</tissue>
    </source>
</reference>
<proteinExistence type="predicted"/>
<feature type="transmembrane region" description="Helical" evidence="1">
    <location>
        <begin position="515"/>
        <end position="540"/>
    </location>
</feature>
<dbReference type="OrthoDB" id="4475349at2759"/>
<dbReference type="AlphaFoldDB" id="A0A8H7A9L3"/>